<dbReference type="RefSeq" id="WP_125241292.1">
    <property type="nucleotide sequence ID" value="NZ_RSED01000001.1"/>
</dbReference>
<evidence type="ECO:0000313" key="3">
    <source>
        <dbReference type="Proteomes" id="UP000269265"/>
    </source>
</evidence>
<dbReference type="InterPro" id="IPR041008">
    <property type="entry name" value="DUF5625"/>
</dbReference>
<proteinExistence type="predicted"/>
<dbReference type="EMBL" id="RSED01000001">
    <property type="protein sequence ID" value="RRS06149.1"/>
    <property type="molecule type" value="Genomic_DNA"/>
</dbReference>
<name>A0A426VH48_9BURK</name>
<feature type="domain" description="DUF5625" evidence="1">
    <location>
        <begin position="42"/>
        <end position="179"/>
    </location>
</feature>
<organism evidence="2 3">
    <name type="scientific">Aquabacterium soli</name>
    <dbReference type="NCBI Taxonomy" id="2493092"/>
    <lineage>
        <taxon>Bacteria</taxon>
        <taxon>Pseudomonadati</taxon>
        <taxon>Pseudomonadota</taxon>
        <taxon>Betaproteobacteria</taxon>
        <taxon>Burkholderiales</taxon>
        <taxon>Aquabacterium</taxon>
    </lineage>
</organism>
<evidence type="ECO:0000259" key="1">
    <source>
        <dbReference type="Pfam" id="PF18539"/>
    </source>
</evidence>
<protein>
    <recommendedName>
        <fullName evidence="1">DUF5625 domain-containing protein</fullName>
    </recommendedName>
</protein>
<evidence type="ECO:0000313" key="2">
    <source>
        <dbReference type="EMBL" id="RRS06149.1"/>
    </source>
</evidence>
<dbReference type="AlphaFoldDB" id="A0A426VH48"/>
<dbReference type="Proteomes" id="UP000269265">
    <property type="component" value="Unassembled WGS sequence"/>
</dbReference>
<dbReference type="Pfam" id="PF18539">
    <property type="entry name" value="DUF5625"/>
    <property type="match status" value="1"/>
</dbReference>
<dbReference type="PROSITE" id="PS51257">
    <property type="entry name" value="PROKAR_LIPOPROTEIN"/>
    <property type="match status" value="1"/>
</dbReference>
<comment type="caution">
    <text evidence="2">The sequence shown here is derived from an EMBL/GenBank/DDBJ whole genome shotgun (WGS) entry which is preliminary data.</text>
</comment>
<gene>
    <name evidence="2" type="ORF">EIP75_00675</name>
</gene>
<accession>A0A426VH48</accession>
<keyword evidence="3" id="KW-1185">Reference proteome</keyword>
<reference evidence="2 3" key="1">
    <citation type="submission" date="2018-12" db="EMBL/GenBank/DDBJ databases">
        <title>The whole draft genome of Aquabacterium sp. SJQ9.</title>
        <authorList>
            <person name="Sun L."/>
            <person name="Gao X."/>
            <person name="Chen W."/>
            <person name="Huang K."/>
        </authorList>
    </citation>
    <scope>NUCLEOTIDE SEQUENCE [LARGE SCALE GENOMIC DNA]</scope>
    <source>
        <strain evidence="2 3">SJQ9</strain>
    </source>
</reference>
<sequence length="187" mass="20107">MSKPRTPGLPGIGRRVLAALFIGGASSGCVNGAGLQHPPFQLPVDMSHAQTVVEAEFEIREETFYAFNLLYPFKEGDAAGRAQAVRLAGAPFLNPATGRWEEPGAGIDVHLSVIALAADGGQDRTVHDSEIERPRKTSATADKLVSRLASVKLAPGRFKVRLVNRHDAPQYRDAGTQFSVVRAYMGK</sequence>
<dbReference type="Gene3D" id="2.60.120.790">
    <property type="match status" value="1"/>
</dbReference>